<dbReference type="Proteomes" id="UP000198211">
    <property type="component" value="Unassembled WGS sequence"/>
</dbReference>
<evidence type="ECO:0000313" key="1">
    <source>
        <dbReference type="EMBL" id="OWZ11243.1"/>
    </source>
</evidence>
<proteinExistence type="predicted"/>
<dbReference type="AlphaFoldDB" id="A0A225W0M3"/>
<keyword evidence="2" id="KW-1185">Reference proteome</keyword>
<accession>A0A225W0M3</accession>
<sequence length="184" mass="20872">MLELKALEVAAGEGITTDLFSALYRRLMRRHRLSIRARTQQGQTTPEDAAAAREKLRGEVSATILKHNISNVFNADQTAVFVEYLSRKTITARGEKTVWIKCSGKDKERATAMLLADWHGNIRTPFLVFKSGASKHKHVQEDNNSKRHGFGVPLWKEIKRPQEDHACQIYGNSKAWWNANTSLK</sequence>
<organism evidence="1 2">
    <name type="scientific">Phytophthora megakarya</name>
    <dbReference type="NCBI Taxonomy" id="4795"/>
    <lineage>
        <taxon>Eukaryota</taxon>
        <taxon>Sar</taxon>
        <taxon>Stramenopiles</taxon>
        <taxon>Oomycota</taxon>
        <taxon>Peronosporomycetes</taxon>
        <taxon>Peronosporales</taxon>
        <taxon>Peronosporaceae</taxon>
        <taxon>Phytophthora</taxon>
    </lineage>
</organism>
<dbReference type="OrthoDB" id="77121at2759"/>
<reference evidence="2" key="1">
    <citation type="submission" date="2017-03" db="EMBL/GenBank/DDBJ databases">
        <title>Phytopthora megakarya and P. palmivora, two closely related causual agents of cacao black pod achieved similar genome size and gene model numbers by different mechanisms.</title>
        <authorList>
            <person name="Ali S."/>
            <person name="Shao J."/>
            <person name="Larry D.J."/>
            <person name="Kronmiller B."/>
            <person name="Shen D."/>
            <person name="Strem M.D."/>
            <person name="Melnick R.L."/>
            <person name="Guiltinan M.J."/>
            <person name="Tyler B.M."/>
            <person name="Meinhardt L.W."/>
            <person name="Bailey B.A."/>
        </authorList>
    </citation>
    <scope>NUCLEOTIDE SEQUENCE [LARGE SCALE GENOMIC DNA]</scope>
    <source>
        <strain evidence="2">zdho120</strain>
    </source>
</reference>
<protein>
    <submittedName>
        <fullName evidence="1">Uncharacterized protein</fullName>
    </submittedName>
</protein>
<comment type="caution">
    <text evidence="1">The sequence shown here is derived from an EMBL/GenBank/DDBJ whole genome shotgun (WGS) entry which is preliminary data.</text>
</comment>
<name>A0A225W0M3_9STRA</name>
<dbReference type="EMBL" id="NBNE01002184">
    <property type="protein sequence ID" value="OWZ11243.1"/>
    <property type="molecule type" value="Genomic_DNA"/>
</dbReference>
<dbReference type="STRING" id="4795.A0A225W0M3"/>
<gene>
    <name evidence="1" type="ORF">PHMEG_00015763</name>
</gene>
<evidence type="ECO:0000313" key="2">
    <source>
        <dbReference type="Proteomes" id="UP000198211"/>
    </source>
</evidence>